<evidence type="ECO:0000313" key="4">
    <source>
        <dbReference type="Proteomes" id="UP001447188"/>
    </source>
</evidence>
<feature type="transmembrane region" description="Helical" evidence="1">
    <location>
        <begin position="270"/>
        <end position="291"/>
    </location>
</feature>
<keyword evidence="1" id="KW-1133">Transmembrane helix</keyword>
<evidence type="ECO:0000256" key="2">
    <source>
        <dbReference type="SAM" id="SignalP"/>
    </source>
</evidence>
<gene>
    <name evidence="3" type="ORF">Q9L58_002799</name>
</gene>
<dbReference type="EMBL" id="JBBBZM010000025">
    <property type="protein sequence ID" value="KAL0638186.1"/>
    <property type="molecule type" value="Genomic_DNA"/>
</dbReference>
<keyword evidence="4" id="KW-1185">Reference proteome</keyword>
<evidence type="ECO:0000313" key="3">
    <source>
        <dbReference type="EMBL" id="KAL0638186.1"/>
    </source>
</evidence>
<keyword evidence="1" id="KW-0812">Transmembrane</keyword>
<reference evidence="3 4" key="1">
    <citation type="submission" date="2024-02" db="EMBL/GenBank/DDBJ databases">
        <title>Discinaceae phylogenomics.</title>
        <authorList>
            <person name="Dirks A.C."/>
            <person name="James T.Y."/>
        </authorList>
    </citation>
    <scope>NUCLEOTIDE SEQUENCE [LARGE SCALE GENOMIC DNA]</scope>
    <source>
        <strain evidence="3 4">ACD0624</strain>
    </source>
</reference>
<keyword evidence="1" id="KW-0472">Membrane</keyword>
<feature type="chain" id="PRO_5047247350" evidence="2">
    <location>
        <begin position="25"/>
        <end position="315"/>
    </location>
</feature>
<protein>
    <submittedName>
        <fullName evidence="3">Uncharacterized protein</fullName>
    </submittedName>
</protein>
<evidence type="ECO:0000256" key="1">
    <source>
        <dbReference type="SAM" id="Phobius"/>
    </source>
</evidence>
<name>A0ABR3GRF8_9PEZI</name>
<dbReference type="Proteomes" id="UP001447188">
    <property type="component" value="Unassembled WGS sequence"/>
</dbReference>
<feature type="signal peptide" evidence="2">
    <location>
        <begin position="1"/>
        <end position="24"/>
    </location>
</feature>
<comment type="caution">
    <text evidence="3">The sequence shown here is derived from an EMBL/GenBank/DDBJ whole genome shotgun (WGS) entry which is preliminary data.</text>
</comment>
<keyword evidence="2" id="KW-0732">Signal</keyword>
<accession>A0ABR3GRF8</accession>
<sequence>MQRTVLSYILLTLAALCTVSFAHATPDPMVIVPTAGTTEKWHGLLRREIHRMVLRRQSPGARNETAIQQLDLQAWAKETTQKCVERLQTITKASNPSGIAVCYNLPFLSTDSGVFAADLRLYQIAGPGGEWAEVGGSIDVALVYNGAAVQLRNESAEEAAATQQASANTEGPQKVQEFHFIGQIDRLLLQTEKTDLQLKTLLTPNITLISTDSGGKQLKTVLATNEATFVNGVFSDLVTSQSQNASTSSAAAVADVPFKLPGTRIEIVPIGLYFFGSYLALSCIIFGYGTFERQRFREQYRKRIAQKGALSGGRV</sequence>
<proteinExistence type="predicted"/>
<organism evidence="3 4">
    <name type="scientific">Discina gigas</name>
    <dbReference type="NCBI Taxonomy" id="1032678"/>
    <lineage>
        <taxon>Eukaryota</taxon>
        <taxon>Fungi</taxon>
        <taxon>Dikarya</taxon>
        <taxon>Ascomycota</taxon>
        <taxon>Pezizomycotina</taxon>
        <taxon>Pezizomycetes</taxon>
        <taxon>Pezizales</taxon>
        <taxon>Discinaceae</taxon>
        <taxon>Discina</taxon>
    </lineage>
</organism>